<evidence type="ECO:0000313" key="10">
    <source>
        <dbReference type="Proteomes" id="UP000030742"/>
    </source>
</evidence>
<proteinExistence type="predicted"/>
<name>U4UA10_DENPD</name>
<evidence type="ECO:0000256" key="1">
    <source>
        <dbReference type="ARBA" id="ARBA00022723"/>
    </source>
</evidence>
<accession>U4UA10</accession>
<evidence type="ECO:0000256" key="5">
    <source>
        <dbReference type="SAM" id="MobiDB-lite"/>
    </source>
</evidence>
<reference evidence="8" key="2">
    <citation type="submission" date="2024-08" db="UniProtKB">
        <authorList>
            <consortium name="EnsemblMetazoa"/>
        </authorList>
    </citation>
    <scope>IDENTIFICATION</scope>
</reference>
<keyword evidence="1" id="KW-0479">Metal-binding</keyword>
<feature type="domain" description="BED-type" evidence="6">
    <location>
        <begin position="16"/>
        <end position="68"/>
    </location>
</feature>
<dbReference type="EnsemblMetazoa" id="XM_019910594.1">
    <property type="protein sequence ID" value="XP_019766153.1"/>
    <property type="gene ID" value="LOC109541682"/>
</dbReference>
<keyword evidence="9" id="KW-1185">Reference proteome</keyword>
<dbReference type="GO" id="GO:0008270">
    <property type="term" value="F:zinc ion binding"/>
    <property type="evidence" value="ECO:0007669"/>
    <property type="project" value="UniProtKB-KW"/>
</dbReference>
<dbReference type="Proteomes" id="UP000019118">
    <property type="component" value="Unassembled WGS sequence"/>
</dbReference>
<evidence type="ECO:0000256" key="2">
    <source>
        <dbReference type="ARBA" id="ARBA00022771"/>
    </source>
</evidence>
<evidence type="ECO:0000256" key="3">
    <source>
        <dbReference type="ARBA" id="ARBA00022833"/>
    </source>
</evidence>
<dbReference type="EnsemblMetazoa" id="XM_019910592.1">
    <property type="protein sequence ID" value="XP_019766151.1"/>
    <property type="gene ID" value="LOC109541681"/>
</dbReference>
<reference evidence="9 10" key="1">
    <citation type="journal article" date="2013" name="Genome Biol.">
        <title>Draft genome of the mountain pine beetle, Dendroctonus ponderosae Hopkins, a major forest pest.</title>
        <authorList>
            <person name="Keeling C.I."/>
            <person name="Yuen M.M."/>
            <person name="Liao N.Y."/>
            <person name="Docking T.R."/>
            <person name="Chan S.K."/>
            <person name="Taylor G.A."/>
            <person name="Palmquist D.L."/>
            <person name="Jackman S.D."/>
            <person name="Nguyen A."/>
            <person name="Li M."/>
            <person name="Henderson H."/>
            <person name="Janes J.K."/>
            <person name="Zhao Y."/>
            <person name="Pandoh P."/>
            <person name="Moore R."/>
            <person name="Sperling F.A."/>
            <person name="Huber D.P."/>
            <person name="Birol I."/>
            <person name="Jones S.J."/>
            <person name="Bohlmann J."/>
        </authorList>
    </citation>
    <scope>NUCLEOTIDE SEQUENCE</scope>
</reference>
<dbReference type="PROSITE" id="PS50808">
    <property type="entry name" value="ZF_BED"/>
    <property type="match status" value="1"/>
</dbReference>
<evidence type="ECO:0000313" key="8">
    <source>
        <dbReference type="EnsemblMetazoa" id="XP_019766151.1"/>
    </source>
</evidence>
<dbReference type="OrthoDB" id="1607513at2759"/>
<evidence type="ECO:0000313" key="7">
    <source>
        <dbReference type="EMBL" id="ERL87416.1"/>
    </source>
</evidence>
<dbReference type="InterPro" id="IPR003656">
    <property type="entry name" value="Znf_BED"/>
</dbReference>
<gene>
    <name evidence="8" type="primary">109541682</name>
    <name evidence="7" type="ORF">D910_04811</name>
</gene>
<organism evidence="7 10">
    <name type="scientific">Dendroctonus ponderosae</name>
    <name type="common">Mountain pine beetle</name>
    <dbReference type="NCBI Taxonomy" id="77166"/>
    <lineage>
        <taxon>Eukaryota</taxon>
        <taxon>Metazoa</taxon>
        <taxon>Ecdysozoa</taxon>
        <taxon>Arthropoda</taxon>
        <taxon>Hexapoda</taxon>
        <taxon>Insecta</taxon>
        <taxon>Pterygota</taxon>
        <taxon>Neoptera</taxon>
        <taxon>Endopterygota</taxon>
        <taxon>Coleoptera</taxon>
        <taxon>Polyphaga</taxon>
        <taxon>Cucujiformia</taxon>
        <taxon>Curculionidae</taxon>
        <taxon>Scolytinae</taxon>
        <taxon>Dendroctonus</taxon>
    </lineage>
</organism>
<evidence type="ECO:0000313" key="9">
    <source>
        <dbReference type="Proteomes" id="UP000019118"/>
    </source>
</evidence>
<dbReference type="SMART" id="SM00614">
    <property type="entry name" value="ZnF_BED"/>
    <property type="match status" value="1"/>
</dbReference>
<keyword evidence="3" id="KW-0862">Zinc</keyword>
<dbReference type="EMBL" id="KB631949">
    <property type="protein sequence ID" value="ERL87416.1"/>
    <property type="molecule type" value="Genomic_DNA"/>
</dbReference>
<evidence type="ECO:0000259" key="6">
    <source>
        <dbReference type="PROSITE" id="PS50808"/>
    </source>
</evidence>
<feature type="region of interest" description="Disordered" evidence="5">
    <location>
        <begin position="71"/>
        <end position="95"/>
    </location>
</feature>
<keyword evidence="2 4" id="KW-0863">Zinc-finger</keyword>
<dbReference type="SUPFAM" id="SSF57667">
    <property type="entry name" value="beta-beta-alpha zinc fingers"/>
    <property type="match status" value="1"/>
</dbReference>
<protein>
    <recommendedName>
        <fullName evidence="6">BED-type domain-containing protein</fullName>
    </recommendedName>
</protein>
<sequence>MSLFKIVVSMEKSRGIKRSFLWNYFTVKDAEQKLCKCDLCKQILCYKSTITNLKKHMVRRHPTINLKAHLTNTNRESESESELNHVPTTSEPTYSIVPMSFKTDSFEEPDQIESKDKQSNIEIEYQSERDDPLEYTQPPIDELLSTSSNDAPVFRKTNFRKLAPKVISPGEKIIKNRKKGSTDSAVEQARDTAVRVGDKCNKDAANEVDCFGKLVACKLKKLPESVALESMAYIHSYLVKQQLKQMPSQ</sequence>
<dbReference type="InterPro" id="IPR036236">
    <property type="entry name" value="Znf_C2H2_sf"/>
</dbReference>
<evidence type="ECO:0000256" key="4">
    <source>
        <dbReference type="PROSITE-ProRule" id="PRU00027"/>
    </source>
</evidence>
<dbReference type="Pfam" id="PF02892">
    <property type="entry name" value="zf-BED"/>
    <property type="match status" value="1"/>
</dbReference>
<dbReference type="AlphaFoldDB" id="U4UA10"/>
<dbReference type="Proteomes" id="UP000030742">
    <property type="component" value="Unassembled WGS sequence"/>
</dbReference>
<dbReference type="GO" id="GO:0003677">
    <property type="term" value="F:DNA binding"/>
    <property type="evidence" value="ECO:0007669"/>
    <property type="project" value="InterPro"/>
</dbReference>